<protein>
    <submittedName>
        <fullName evidence="1">Glycosyl hydrolases family 2, sugar binding domain</fullName>
    </submittedName>
</protein>
<keyword evidence="1" id="KW-0378">Hydrolase</keyword>
<dbReference type="AlphaFoldDB" id="A0A1G7FEH1"/>
<dbReference type="InterPro" id="IPR008979">
    <property type="entry name" value="Galactose-bd-like_sf"/>
</dbReference>
<dbReference type="PANTHER" id="PTHR36848">
    <property type="entry name" value="DNA-BINDING PROTEIN (PUTATIVE SECRETED PROTEIN)-RELATED"/>
    <property type="match status" value="1"/>
</dbReference>
<dbReference type="GO" id="GO:0004553">
    <property type="term" value="F:hydrolase activity, hydrolyzing O-glycosyl compounds"/>
    <property type="evidence" value="ECO:0007669"/>
    <property type="project" value="InterPro"/>
</dbReference>
<dbReference type="PANTHER" id="PTHR36848:SF2">
    <property type="entry name" value="SECRETED PROTEIN"/>
    <property type="match status" value="1"/>
</dbReference>
<accession>A0A1G7FEH1</accession>
<evidence type="ECO:0000313" key="1">
    <source>
        <dbReference type="EMBL" id="SDE74296.1"/>
    </source>
</evidence>
<proteinExistence type="predicted"/>
<dbReference type="GO" id="GO:0005975">
    <property type="term" value="P:carbohydrate metabolic process"/>
    <property type="evidence" value="ECO:0007669"/>
    <property type="project" value="InterPro"/>
</dbReference>
<dbReference type="Gene3D" id="2.60.120.260">
    <property type="entry name" value="Galactose-binding domain-like"/>
    <property type="match status" value="1"/>
</dbReference>
<dbReference type="InterPro" id="IPR053161">
    <property type="entry name" value="Ulvan_degrading_GH"/>
</dbReference>
<dbReference type="SUPFAM" id="SSF49785">
    <property type="entry name" value="Galactose-binding domain-like"/>
    <property type="match status" value="1"/>
</dbReference>
<name>A0A1G7FEH1_9BACT</name>
<dbReference type="Pfam" id="PF17132">
    <property type="entry name" value="Glyco_hydro_106"/>
    <property type="match status" value="1"/>
</dbReference>
<dbReference type="EMBL" id="LT629690">
    <property type="protein sequence ID" value="SDE74296.1"/>
    <property type="molecule type" value="Genomic_DNA"/>
</dbReference>
<organism evidence="1 2">
    <name type="scientific">Terriglobus roseus</name>
    <dbReference type="NCBI Taxonomy" id="392734"/>
    <lineage>
        <taxon>Bacteria</taxon>
        <taxon>Pseudomonadati</taxon>
        <taxon>Acidobacteriota</taxon>
        <taxon>Terriglobia</taxon>
        <taxon>Terriglobales</taxon>
        <taxon>Acidobacteriaceae</taxon>
        <taxon>Terriglobus</taxon>
    </lineage>
</organism>
<sequence>MGSGYMGLRFALLGLGVWVPGVAMAQAAGTNQGWTRWNPVTPLTAQSFAHPSMSDRPWVRMNTPDGLTSDELKAEVDAMATAGIGGVEIGQGTFPATPQLIAILQEANRKGLKVSLSHGATTAPKGYSLDEENVRKTLLFTASDVKGGLTADVTFKAPLPPVNRGFGGGGGGGRPAPAPQPRRSTLIAVMAYKCVSSCESGVATLDFSSAVDVTSQITAKDAAGVGGGPTTGKLAWKAPDGGDWKVVAFWSQGANAQPDLFSKAGTDELIRGMEADWTPDVKALLKANGGDIFYDSHSADRGSPTELWTNNMEAEFKARRGYSLLQSAAALFPQNFTFSDGSAERVRNDLNAVRTQLWIENHLKPMRAWVHGYNLRLRLQPYGEVVAATPDEIEAASVLDRPETESLFFGDEVDSFLPIAAANHMTGNTWYSTECCAAVSKAYAQTFQDAVIRMHREYVAGVTKLVYHVYPYRDAKDSKWPGYHSFGSAGFSNAWGPRNPNWIDATTYNDYFARTQQVLTQGTAKVDVAVYMLSYTFPQPMQVKGGFHIWPDTKLQEAGFTRDYLDPALLAMPSATVTNHVLAANKPAYKVLILDGEQQPNANPERDAMPLAAAQRILALAKAGLPVVVVGKAPDHVPGRDTKDDAAVKSTMDALMQLKNVHRVSHEGDVPALLLSLGIHPSAEPEAPSQVLSLRREDAARGVQYYFFYNQQEVTPAGEPANLFEPAGTKVFDGKVTLHGQGKPYALDAWSGAIVPLKGFETVEGGVRVPLHIAADDAVVIALSKTPLTSAVVGAVVTAAGSGKTMDLTGARWHLAVEDWKPAVKYGATGAEATQTSKDAIPVELEGLKSWKQIPGLADVSGVGTYTTTLNLPNDWKSGSSVLRLGEVMDSFQLKVNGKLVPVNQISASADVGKYLHAGANTIEVRVATTLNNRLSQLDADVRKRKIVQEYGLIGPVVLQTSAQQ</sequence>
<gene>
    <name evidence="1" type="ORF">SAMN05444167_0309</name>
</gene>
<evidence type="ECO:0000313" key="2">
    <source>
        <dbReference type="Proteomes" id="UP000182427"/>
    </source>
</evidence>
<dbReference type="RefSeq" id="WP_172838103.1">
    <property type="nucleotide sequence ID" value="NZ_LT629690.1"/>
</dbReference>
<reference evidence="1 2" key="1">
    <citation type="submission" date="2016-10" db="EMBL/GenBank/DDBJ databases">
        <authorList>
            <person name="de Groot N.N."/>
        </authorList>
    </citation>
    <scope>NUCLEOTIDE SEQUENCE [LARGE SCALE GENOMIC DNA]</scope>
    <source>
        <strain evidence="1 2">GAS232</strain>
    </source>
</reference>
<keyword evidence="2" id="KW-1185">Reference proteome</keyword>
<dbReference type="Proteomes" id="UP000182427">
    <property type="component" value="Chromosome I"/>
</dbReference>